<gene>
    <name evidence="1" type="ORF">AVEN_236151_1</name>
</gene>
<dbReference type="AlphaFoldDB" id="A0A4Y2WI85"/>
<evidence type="ECO:0000313" key="2">
    <source>
        <dbReference type="Proteomes" id="UP000499080"/>
    </source>
</evidence>
<organism evidence="1 2">
    <name type="scientific">Araneus ventricosus</name>
    <name type="common">Orbweaver spider</name>
    <name type="synonym">Epeira ventricosa</name>
    <dbReference type="NCBI Taxonomy" id="182803"/>
    <lineage>
        <taxon>Eukaryota</taxon>
        <taxon>Metazoa</taxon>
        <taxon>Ecdysozoa</taxon>
        <taxon>Arthropoda</taxon>
        <taxon>Chelicerata</taxon>
        <taxon>Arachnida</taxon>
        <taxon>Araneae</taxon>
        <taxon>Araneomorphae</taxon>
        <taxon>Entelegynae</taxon>
        <taxon>Araneoidea</taxon>
        <taxon>Araneidae</taxon>
        <taxon>Araneus</taxon>
    </lineage>
</organism>
<reference evidence="1 2" key="1">
    <citation type="journal article" date="2019" name="Sci. Rep.">
        <title>Orb-weaving spider Araneus ventricosus genome elucidates the spidroin gene catalogue.</title>
        <authorList>
            <person name="Kono N."/>
            <person name="Nakamura H."/>
            <person name="Ohtoshi R."/>
            <person name="Moran D.A.P."/>
            <person name="Shinohara A."/>
            <person name="Yoshida Y."/>
            <person name="Fujiwara M."/>
            <person name="Mori M."/>
            <person name="Tomita M."/>
            <person name="Arakawa K."/>
        </authorList>
    </citation>
    <scope>NUCLEOTIDE SEQUENCE [LARGE SCALE GENOMIC DNA]</scope>
</reference>
<sequence>GPPELAVAPGVPFDEEPRVLSFDPPMMRNIPAGPPEFVVAPGVPSPTTLREASSLALFRTKTGRMEMRK</sequence>
<evidence type="ECO:0000313" key="1">
    <source>
        <dbReference type="EMBL" id="GBO36358.1"/>
    </source>
</evidence>
<name>A0A4Y2WI85_ARAVE</name>
<comment type="caution">
    <text evidence="1">The sequence shown here is derived from an EMBL/GenBank/DDBJ whole genome shotgun (WGS) entry which is preliminary data.</text>
</comment>
<keyword evidence="2" id="KW-1185">Reference proteome</keyword>
<accession>A0A4Y2WI85</accession>
<proteinExistence type="predicted"/>
<dbReference type="Proteomes" id="UP000499080">
    <property type="component" value="Unassembled WGS sequence"/>
</dbReference>
<protein>
    <submittedName>
        <fullName evidence="1">Uncharacterized protein</fullName>
    </submittedName>
</protein>
<feature type="non-terminal residue" evidence="1">
    <location>
        <position position="1"/>
    </location>
</feature>
<dbReference type="EMBL" id="BGPR01060509">
    <property type="protein sequence ID" value="GBO36358.1"/>
    <property type="molecule type" value="Genomic_DNA"/>
</dbReference>